<feature type="region of interest" description="Disordered" evidence="2">
    <location>
        <begin position="65"/>
        <end position="91"/>
    </location>
</feature>
<keyword evidence="3" id="KW-0614">Plasmid</keyword>
<keyword evidence="1" id="KW-0175">Coiled coil</keyword>
<evidence type="ECO:0000256" key="1">
    <source>
        <dbReference type="SAM" id="Coils"/>
    </source>
</evidence>
<name>A0ABZ2C5M4_9PROT</name>
<evidence type="ECO:0000313" key="3">
    <source>
        <dbReference type="EMBL" id="WVX67794.1"/>
    </source>
</evidence>
<proteinExistence type="predicted"/>
<accession>A0ABZ2C5M4</accession>
<feature type="coiled-coil region" evidence="1">
    <location>
        <begin position="24"/>
        <end position="51"/>
    </location>
</feature>
<evidence type="ECO:0000313" key="4">
    <source>
        <dbReference type="Proteomes" id="UP001330434"/>
    </source>
</evidence>
<reference evidence="3 4" key="1">
    <citation type="journal article" date="2024" name="Environ. Microbiol.">
        <title>Novel evolutionary insights on the interactions of the Holosporales (Alphaproteobacteria) with eukaryotic hosts from comparative genomics.</title>
        <authorList>
            <person name="Giovannini M."/>
            <person name="Petroni G."/>
            <person name="Castelli M."/>
        </authorList>
    </citation>
    <scope>NUCLEOTIDE SEQUENCE [LARGE SCALE GENOMIC DNA]</scope>
    <source>
        <strain evidence="3 4">US_Bl 15I1</strain>
    </source>
</reference>
<dbReference type="EMBL" id="CP133271">
    <property type="protein sequence ID" value="WVX67794.1"/>
    <property type="molecule type" value="Genomic_DNA"/>
</dbReference>
<dbReference type="Proteomes" id="UP001330434">
    <property type="component" value="Plasmid pBealeia1"/>
</dbReference>
<protein>
    <submittedName>
        <fullName evidence="3">Uncharacterized protein</fullName>
    </submittedName>
</protein>
<gene>
    <name evidence="3" type="ORF">Bealeia1_02013</name>
</gene>
<keyword evidence="4" id="KW-1185">Reference proteome</keyword>
<evidence type="ECO:0000256" key="2">
    <source>
        <dbReference type="SAM" id="MobiDB-lite"/>
    </source>
</evidence>
<feature type="compositionally biased region" description="Acidic residues" evidence="2">
    <location>
        <begin position="82"/>
        <end position="91"/>
    </location>
</feature>
<dbReference type="RefSeq" id="WP_338453774.1">
    <property type="nucleotide sequence ID" value="NZ_CP133271.1"/>
</dbReference>
<sequence length="108" mass="12212">MERKLKGGVLSDGLRKHFDDKEILPDLNQRADSFDLKLRDIEREVLKYERAATLALQTGRALSPWDLEEMAGPDTSHRSNQESEDAGFDIDPDQAELDAINAQLAQME</sequence>
<geneLocation type="plasmid" evidence="3 4">
    <name>pBealeia1</name>
</geneLocation>
<organism evidence="3 4">
    <name type="scientific">Candidatus Bealeia paramacronuclearis</name>
    <dbReference type="NCBI Taxonomy" id="1921001"/>
    <lineage>
        <taxon>Bacteria</taxon>
        <taxon>Pseudomonadati</taxon>
        <taxon>Pseudomonadota</taxon>
        <taxon>Alphaproteobacteria</taxon>
        <taxon>Holosporales</taxon>
        <taxon>Holosporaceae</taxon>
        <taxon>Candidatus Bealeia</taxon>
    </lineage>
</organism>